<keyword evidence="1" id="KW-1133">Transmembrane helix</keyword>
<name>A0A4U3KVT7_9BACT</name>
<dbReference type="AlphaFoldDB" id="A0A4U3KVT7"/>
<organism evidence="3 4">
    <name type="scientific">Ilyomonas limi</name>
    <dbReference type="NCBI Taxonomy" id="2575867"/>
    <lineage>
        <taxon>Bacteria</taxon>
        <taxon>Pseudomonadati</taxon>
        <taxon>Bacteroidota</taxon>
        <taxon>Chitinophagia</taxon>
        <taxon>Chitinophagales</taxon>
        <taxon>Chitinophagaceae</taxon>
        <taxon>Ilyomonas</taxon>
    </lineage>
</organism>
<dbReference type="OrthoDB" id="9778777at2"/>
<comment type="caution">
    <text evidence="3">The sequence shown here is derived from an EMBL/GenBank/DDBJ whole genome shotgun (WGS) entry which is preliminary data.</text>
</comment>
<dbReference type="InterPro" id="IPR036374">
    <property type="entry name" value="OxRdtase_Mopterin-bd_sf"/>
</dbReference>
<dbReference type="PANTHER" id="PTHR43032:SF2">
    <property type="entry name" value="BLL0505 PROTEIN"/>
    <property type="match status" value="1"/>
</dbReference>
<reference evidence="3 4" key="1">
    <citation type="submission" date="2019-05" db="EMBL/GenBank/DDBJ databases">
        <title>Panacibacter sp. strain 17mud1-8 Genome sequencing and assembly.</title>
        <authorList>
            <person name="Chhetri G."/>
        </authorList>
    </citation>
    <scope>NUCLEOTIDE SEQUENCE [LARGE SCALE GENOMIC DNA]</scope>
    <source>
        <strain evidence="3 4">17mud1-8</strain>
    </source>
</reference>
<feature type="transmembrane region" description="Helical" evidence="1">
    <location>
        <begin position="21"/>
        <end position="43"/>
    </location>
</feature>
<keyword evidence="4" id="KW-1185">Reference proteome</keyword>
<dbReference type="Proteomes" id="UP000305848">
    <property type="component" value="Unassembled WGS sequence"/>
</dbReference>
<dbReference type="InterPro" id="IPR000572">
    <property type="entry name" value="OxRdtase_Mopterin-bd_dom"/>
</dbReference>
<dbReference type="Pfam" id="PF00174">
    <property type="entry name" value="Oxidored_molyb"/>
    <property type="match status" value="1"/>
</dbReference>
<evidence type="ECO:0000313" key="3">
    <source>
        <dbReference type="EMBL" id="TKK66598.1"/>
    </source>
</evidence>
<keyword evidence="1" id="KW-0812">Transmembrane</keyword>
<evidence type="ECO:0000313" key="4">
    <source>
        <dbReference type="Proteomes" id="UP000305848"/>
    </source>
</evidence>
<dbReference type="SUPFAM" id="SSF56524">
    <property type="entry name" value="Oxidoreductase molybdopterin-binding domain"/>
    <property type="match status" value="1"/>
</dbReference>
<dbReference type="RefSeq" id="WP_137262871.1">
    <property type="nucleotide sequence ID" value="NZ_SZQL01000014.1"/>
</dbReference>
<dbReference type="EMBL" id="SZQL01000014">
    <property type="protein sequence ID" value="TKK66598.1"/>
    <property type="molecule type" value="Genomic_DNA"/>
</dbReference>
<feature type="domain" description="Oxidoreductase molybdopterin-binding" evidence="2">
    <location>
        <begin position="99"/>
        <end position="244"/>
    </location>
</feature>
<evidence type="ECO:0000259" key="2">
    <source>
        <dbReference type="Pfam" id="PF00174"/>
    </source>
</evidence>
<evidence type="ECO:0000256" key="1">
    <source>
        <dbReference type="SAM" id="Phobius"/>
    </source>
</evidence>
<keyword evidence="1" id="KW-0472">Membrane</keyword>
<dbReference type="Gene3D" id="3.90.420.10">
    <property type="entry name" value="Oxidoreductase, molybdopterin-binding domain"/>
    <property type="match status" value="1"/>
</dbReference>
<sequence length="255" mass="29440">MKKHEFFDRTAWESDKKIRRRTFFSFMAFALAGATGIAGWKWLNRQPRQGGALQPLRKTLETNEEILTSAFSEHRLVKTYPKSAAAKNVRVNSLIGTRQNIDVNTWRLNVKKNNGSTLLFSLEDIKKLPEKDIVFDFKCVEGWSQVQYWSGIPLKDFIVANGLQDETKMKYMGLQTPDQKYYVGLDMPSALHPQTMLCYEMNGQPLTQAHGYPLRLIIPVKYGIKNLKCIGTMYFSNQKPPDYWAERGYDYYAGL</sequence>
<gene>
    <name evidence="3" type="ORF">FC093_16270</name>
</gene>
<dbReference type="PANTHER" id="PTHR43032">
    <property type="entry name" value="PROTEIN-METHIONINE-SULFOXIDE REDUCTASE"/>
    <property type="match status" value="1"/>
</dbReference>
<protein>
    <submittedName>
        <fullName evidence="3">Molybdopterin-binding oxidoreductase</fullName>
    </submittedName>
</protein>
<accession>A0A4U3KVT7</accession>
<proteinExistence type="predicted"/>